<evidence type="ECO:0000256" key="2">
    <source>
        <dbReference type="ARBA" id="ARBA00008766"/>
    </source>
</evidence>
<keyword evidence="5" id="KW-1185">Reference proteome</keyword>
<dbReference type="Pfam" id="PF01321">
    <property type="entry name" value="Creatinase_N"/>
    <property type="match status" value="1"/>
</dbReference>
<dbReference type="RefSeq" id="XP_066066905.1">
    <property type="nucleotide sequence ID" value="XM_066210808.1"/>
</dbReference>
<dbReference type="InterPro" id="IPR032416">
    <property type="entry name" value="Peptidase_M24_C"/>
</dbReference>
<dbReference type="InterPro" id="IPR029149">
    <property type="entry name" value="Creatin/AminoP/Spt16_N"/>
</dbReference>
<dbReference type="Proteomes" id="UP000094043">
    <property type="component" value="Chromosome 2"/>
</dbReference>
<organism evidence="4 5">
    <name type="scientific">Cryptococcus depauperatus CBS 7841</name>
    <dbReference type="NCBI Taxonomy" id="1295531"/>
    <lineage>
        <taxon>Eukaryota</taxon>
        <taxon>Fungi</taxon>
        <taxon>Dikarya</taxon>
        <taxon>Basidiomycota</taxon>
        <taxon>Agaricomycotina</taxon>
        <taxon>Tremellomycetes</taxon>
        <taxon>Tremellales</taxon>
        <taxon>Cryptococcaceae</taxon>
        <taxon>Cryptococcus</taxon>
    </lineage>
</organism>
<dbReference type="Pfam" id="PF16188">
    <property type="entry name" value="Peptidase_M24_C"/>
    <property type="match status" value="1"/>
</dbReference>
<evidence type="ECO:0000256" key="3">
    <source>
        <dbReference type="ARBA" id="ARBA00023211"/>
    </source>
</evidence>
<reference evidence="4" key="1">
    <citation type="submission" date="2016-06" db="EMBL/GenBank/DDBJ databases">
        <authorList>
            <person name="Cuomo C."/>
            <person name="Litvintseva A."/>
            <person name="Heitman J."/>
            <person name="Chen Y."/>
            <person name="Sun S."/>
            <person name="Springer D."/>
            <person name="Dromer F."/>
            <person name="Young S."/>
            <person name="Zeng Q."/>
            <person name="Chapman S."/>
            <person name="Gujja S."/>
            <person name="Saif S."/>
            <person name="Birren B."/>
        </authorList>
    </citation>
    <scope>NUCLEOTIDE SEQUENCE</scope>
    <source>
        <strain evidence="4">CBS 7841</strain>
    </source>
</reference>
<dbReference type="FunFam" id="3.90.230.10:FF:000009">
    <property type="entry name" value="xaa-Pro aminopeptidase 2"/>
    <property type="match status" value="1"/>
</dbReference>
<dbReference type="Gene3D" id="3.90.230.10">
    <property type="entry name" value="Creatinase/methionine aminopeptidase superfamily"/>
    <property type="match status" value="1"/>
</dbReference>
<keyword evidence="3" id="KW-0464">Manganese</keyword>
<name>A0A1E3ICJ0_9TREE</name>
<dbReference type="KEGG" id="cdep:91085579"/>
<gene>
    <name evidence="4" type="ORF">L203_101366</name>
</gene>
<evidence type="ECO:0000256" key="1">
    <source>
        <dbReference type="ARBA" id="ARBA00001936"/>
    </source>
</evidence>
<comment type="similarity">
    <text evidence="2">Belongs to the peptidase M24B family.</text>
</comment>
<dbReference type="GO" id="GO:0004177">
    <property type="term" value="F:aminopeptidase activity"/>
    <property type="evidence" value="ECO:0007669"/>
    <property type="project" value="UniProtKB-ARBA"/>
</dbReference>
<dbReference type="VEuPathDB" id="FungiDB:L203_04273"/>
<evidence type="ECO:0000313" key="4">
    <source>
        <dbReference type="EMBL" id="WVN86205.1"/>
    </source>
</evidence>
<dbReference type="SUPFAM" id="SSF53092">
    <property type="entry name" value="Creatinase/prolidase N-terminal domain"/>
    <property type="match status" value="1"/>
</dbReference>
<dbReference type="PANTHER" id="PTHR43763:SF17">
    <property type="entry name" value="AMINOPEPTIDASE P, CYTOPLASMIC-RELATED"/>
    <property type="match status" value="1"/>
</dbReference>
<evidence type="ECO:0000313" key="5">
    <source>
        <dbReference type="Proteomes" id="UP000094043"/>
    </source>
</evidence>
<dbReference type="InterPro" id="IPR000587">
    <property type="entry name" value="Creatinase_N"/>
</dbReference>
<dbReference type="OrthoDB" id="9995434at2759"/>
<reference evidence="4" key="2">
    <citation type="journal article" date="2022" name="Elife">
        <title>Obligate sexual reproduction of a homothallic fungus closely related to the Cryptococcus pathogenic species complex.</title>
        <authorList>
            <person name="Passer A.R."/>
            <person name="Clancey S.A."/>
            <person name="Shea T."/>
            <person name="David-Palma M."/>
            <person name="Averette A.F."/>
            <person name="Boekhout T."/>
            <person name="Porcel B.M."/>
            <person name="Nowrousian M."/>
            <person name="Cuomo C.A."/>
            <person name="Sun S."/>
            <person name="Heitman J."/>
            <person name="Coelho M.A."/>
        </authorList>
    </citation>
    <scope>NUCLEOTIDE SEQUENCE</scope>
    <source>
        <strain evidence="4">CBS 7841</strain>
    </source>
</reference>
<protein>
    <submittedName>
        <fullName evidence="4">Uncharacterized protein</fullName>
    </submittedName>
</protein>
<dbReference type="InterPro" id="IPR036005">
    <property type="entry name" value="Creatinase/aminopeptidase-like"/>
</dbReference>
<dbReference type="SUPFAM" id="SSF55920">
    <property type="entry name" value="Creatinase/aminopeptidase"/>
    <property type="match status" value="1"/>
</dbReference>
<sequence>MTCFFPSSRKNIRLSEEDESTSPVVLEKSINLDLPNYEALEDEKELIARLEVMKEAIQDAKIDWYVVSTEDEHQSEMVGDSEKRLEYITGFTGSAGTALIPSCSSEALLFVDSRYWIQAEQQVPTGWKVIRVGSKGGSGREGVVGGWVEWAVHEAEEGSRIGVDPKLISLKLANLIKSRLSSVDSAIILLPLSCNLVDKIRDPLARSLGPISTYPIELSGEGTPSKLARTRDALDNIGFGGSGKSEWIYILPTLPAIAWLLNFRCTSDIPFCPVAYSYVVLTPSRCALFVDERKVEDQLKQRLESEEVELKRYGIEEVGQFVREIVKDTESREKKSNIRIIGPKECNWALSEECSPSRIEVIICPVDTLKAIKNSVEQQNFRNAYLRDGRAMVRWLAWLEKILVNDGRKVGEWAAAQALTRERKKEDLFAGLAYDDISASGPNSALPHYAPKRGKDRFIDINTTYLIDSGAQYRDATIDTTRTLFFGTNPSNELKRAYTRVLQGHIAVSMAKFPPGMTANWMNMLARRALYEDGLDFGHGIGHGVGSYLSVHENPMYPSDNAFKPGNMTTIEPGYYKESEWGIRIESVLLCSVAESTEGPGSGYLNWERITQVPIQSSLVDWSLMAKYEMRWLNEHNKQVQKALEPLLQDDQDAHARDWLKRVCKPHTIWPWDGI</sequence>
<dbReference type="EMBL" id="CP143785">
    <property type="protein sequence ID" value="WVN86205.1"/>
    <property type="molecule type" value="Genomic_DNA"/>
</dbReference>
<dbReference type="Gene3D" id="3.40.350.10">
    <property type="entry name" value="Creatinase/prolidase N-terminal domain"/>
    <property type="match status" value="2"/>
</dbReference>
<dbReference type="Pfam" id="PF16189">
    <property type="entry name" value="Creatinase_N_2"/>
    <property type="match status" value="1"/>
</dbReference>
<comment type="cofactor">
    <cofactor evidence="1">
        <name>Mn(2+)</name>
        <dbReference type="ChEBI" id="CHEBI:29035"/>
    </cofactor>
</comment>
<dbReference type="Pfam" id="PF00557">
    <property type="entry name" value="Peptidase_M24"/>
    <property type="match status" value="1"/>
</dbReference>
<dbReference type="PANTHER" id="PTHR43763">
    <property type="entry name" value="XAA-PRO AMINOPEPTIDASE 1"/>
    <property type="match status" value="1"/>
</dbReference>
<reference evidence="4" key="3">
    <citation type="submission" date="2024-01" db="EMBL/GenBank/DDBJ databases">
        <authorList>
            <person name="Coelho M.A."/>
            <person name="David-Palma M."/>
            <person name="Shea T."/>
            <person name="Sun S."/>
            <person name="Cuomo C.A."/>
            <person name="Heitman J."/>
        </authorList>
    </citation>
    <scope>NUCLEOTIDE SEQUENCE</scope>
    <source>
        <strain evidence="4">CBS 7841</strain>
    </source>
</reference>
<accession>A0A1E3ICJ0</accession>
<dbReference type="InterPro" id="IPR000994">
    <property type="entry name" value="Pept_M24"/>
</dbReference>
<proteinExistence type="inferred from homology"/>
<dbReference type="AlphaFoldDB" id="A0A1E3ICJ0"/>
<dbReference type="InterPro" id="IPR050422">
    <property type="entry name" value="X-Pro_aminopeptidase_P"/>
</dbReference>
<dbReference type="GeneID" id="91085579"/>